<evidence type="ECO:0000256" key="1">
    <source>
        <dbReference type="SAM" id="SignalP"/>
    </source>
</evidence>
<sequence length="184" mass="20209">MHRACGLVFGLPVSAALLGRQKVKRRIIWPDSTWQASRFLFNFFAERCWCGVEWSGVVQAWSSDVSVIDGVCTADAEHGHCAGMQRAIDSPSPTKQRSAAQRTWAGAAWHRQIDAPWGLGSVTKLLDSGRRRRLGGVALVQPAGAYPKRGGFGDWRHLKPTPPCSTHVVTVSDAQNRRLPHDDG</sequence>
<feature type="signal peptide" evidence="1">
    <location>
        <begin position="1"/>
        <end position="16"/>
    </location>
</feature>
<dbReference type="Proteomes" id="UP000054337">
    <property type="component" value="Unassembled WGS sequence"/>
</dbReference>
<gene>
    <name evidence="2" type="ORF">COCVIDRAFT_15930</name>
</gene>
<accession>W7E9T2</accession>
<organism evidence="2 3">
    <name type="scientific">Bipolaris victoriae (strain FI3)</name>
    <name type="common">Victoria blight of oats agent</name>
    <name type="synonym">Cochliobolus victoriae</name>
    <dbReference type="NCBI Taxonomy" id="930091"/>
    <lineage>
        <taxon>Eukaryota</taxon>
        <taxon>Fungi</taxon>
        <taxon>Dikarya</taxon>
        <taxon>Ascomycota</taxon>
        <taxon>Pezizomycotina</taxon>
        <taxon>Dothideomycetes</taxon>
        <taxon>Pleosporomycetidae</taxon>
        <taxon>Pleosporales</taxon>
        <taxon>Pleosporineae</taxon>
        <taxon>Pleosporaceae</taxon>
        <taxon>Bipolaris</taxon>
    </lineage>
</organism>
<keyword evidence="1" id="KW-0732">Signal</keyword>
<protein>
    <submittedName>
        <fullName evidence="2">Uncharacterized protein</fullName>
    </submittedName>
</protein>
<dbReference type="AlphaFoldDB" id="W7E9T2"/>
<dbReference type="GeneID" id="26251747"/>
<feature type="chain" id="PRO_5004893668" evidence="1">
    <location>
        <begin position="17"/>
        <end position="184"/>
    </location>
</feature>
<proteinExistence type="predicted"/>
<reference evidence="2 3" key="1">
    <citation type="journal article" date="2013" name="PLoS Genet.">
        <title>Comparative genome structure, secondary metabolite, and effector coding capacity across Cochliobolus pathogens.</title>
        <authorList>
            <person name="Condon B.J."/>
            <person name="Leng Y."/>
            <person name="Wu D."/>
            <person name="Bushley K.E."/>
            <person name="Ohm R.A."/>
            <person name="Otillar R."/>
            <person name="Martin J."/>
            <person name="Schackwitz W."/>
            <person name="Grimwood J."/>
            <person name="MohdZainudin N."/>
            <person name="Xue C."/>
            <person name="Wang R."/>
            <person name="Manning V.A."/>
            <person name="Dhillon B."/>
            <person name="Tu Z.J."/>
            <person name="Steffenson B.J."/>
            <person name="Salamov A."/>
            <person name="Sun H."/>
            <person name="Lowry S."/>
            <person name="LaButti K."/>
            <person name="Han J."/>
            <person name="Copeland A."/>
            <person name="Lindquist E."/>
            <person name="Barry K."/>
            <person name="Schmutz J."/>
            <person name="Baker S.E."/>
            <person name="Ciuffetti L.M."/>
            <person name="Grigoriev I.V."/>
            <person name="Zhong S."/>
            <person name="Turgeon B.G."/>
        </authorList>
    </citation>
    <scope>NUCLEOTIDE SEQUENCE [LARGE SCALE GENOMIC DNA]</scope>
    <source>
        <strain evidence="2 3">FI3</strain>
    </source>
</reference>
<name>W7E9T2_BIPV3</name>
<keyword evidence="3" id="KW-1185">Reference proteome</keyword>
<dbReference type="EMBL" id="KI968732">
    <property type="protein sequence ID" value="EUN27218.1"/>
    <property type="molecule type" value="Genomic_DNA"/>
</dbReference>
<evidence type="ECO:0000313" key="2">
    <source>
        <dbReference type="EMBL" id="EUN27218.1"/>
    </source>
</evidence>
<dbReference type="HOGENOM" id="CLU_1712950_0_0_1"/>
<evidence type="ECO:0000313" key="3">
    <source>
        <dbReference type="Proteomes" id="UP000054337"/>
    </source>
</evidence>
<dbReference type="RefSeq" id="XP_014556717.1">
    <property type="nucleotide sequence ID" value="XM_014701231.1"/>
</dbReference>